<feature type="region of interest" description="Disordered" evidence="1">
    <location>
        <begin position="514"/>
        <end position="557"/>
    </location>
</feature>
<feature type="region of interest" description="Disordered" evidence="1">
    <location>
        <begin position="456"/>
        <end position="481"/>
    </location>
</feature>
<organism evidence="3 4">
    <name type="scientific">Clathrus columnatus</name>
    <dbReference type="NCBI Taxonomy" id="1419009"/>
    <lineage>
        <taxon>Eukaryota</taxon>
        <taxon>Fungi</taxon>
        <taxon>Dikarya</taxon>
        <taxon>Basidiomycota</taxon>
        <taxon>Agaricomycotina</taxon>
        <taxon>Agaricomycetes</taxon>
        <taxon>Phallomycetidae</taxon>
        <taxon>Phallales</taxon>
        <taxon>Clathraceae</taxon>
        <taxon>Clathrus</taxon>
    </lineage>
</organism>
<accession>A0AAV5A208</accession>
<dbReference type="PANTHER" id="PTHR31011:SF2">
    <property type="entry name" value="PROTEIN STB2-RELATED"/>
    <property type="match status" value="1"/>
</dbReference>
<dbReference type="PANTHER" id="PTHR31011">
    <property type="entry name" value="PROTEIN STB2-RELATED"/>
    <property type="match status" value="1"/>
</dbReference>
<dbReference type="GO" id="GO:0070822">
    <property type="term" value="C:Sin3-type complex"/>
    <property type="evidence" value="ECO:0007669"/>
    <property type="project" value="TreeGrafter"/>
</dbReference>
<feature type="domain" description="STB6-like N-terminal" evidence="2">
    <location>
        <begin position="96"/>
        <end position="213"/>
    </location>
</feature>
<dbReference type="Pfam" id="PF25995">
    <property type="entry name" value="STB6_N"/>
    <property type="match status" value="1"/>
</dbReference>
<feature type="compositionally biased region" description="Polar residues" evidence="1">
    <location>
        <begin position="72"/>
        <end position="81"/>
    </location>
</feature>
<evidence type="ECO:0000313" key="3">
    <source>
        <dbReference type="EMBL" id="GJJ07467.1"/>
    </source>
</evidence>
<dbReference type="AlphaFoldDB" id="A0AAV5A208"/>
<keyword evidence="4" id="KW-1185">Reference proteome</keyword>
<sequence>MQRSPLHSPPSSLPSSPVLKATVSYNSVPFVAPLDHAEPQASQRRLLIPEVRPTRSPPQRMSKSKGGILSRPNRSGSITSEISSQAKKSWVSSLGRLCIVQERLQLRGYQMVVVRSRFVNTVCVYTGNPNHRINVTALSPITSLSETEAQAEMDNILHMLRRDGARPKETEHGIILITSLANFRSDYNLILIPDGNFSAAREQLYVNINLLRMGCSGRSALTLSEPSEPTKDRFMHMFCFSESLLTTVTFNHIVLELVKLVQSSLALFGIFDCSHEERNGLLCDVTAEGILRWTDEIGEPLLSLEPMERVGDPSFVSALFSLVVSLRNKLQALGFSQVPKDPFRDLQSFMQTVMTVKAQKAQPQASPFLSLEIIEAINNMYDRSKSKGSEYRVPRIILNKLDDITTDLNLRHDSSFSTPIYATADLANFVGIIVGAGPKDTVGSLKALWTGKSKRRKAKKDGIDDEVSDGKSSDDDEITPSIFPNWGKHMKNFDFGLGRSKKPSIDLTRIPRIQSFSADEAPTPSRTLPQSTTPGESGAEGLTPSPFMISPAHSPHSSKVNLLNVNSAIAPRYAGIPTRIPPRSNTLSEPFRLPKTERQSPLRRSSTYENRKGEGTESPEDERRANRTLLLSSTRRRHSAEDLSKLRRIDRVPLERLKIDVGLCGQYLIMKRREQHLQNVISFLEYFNSSLRASSTRFRTDMESSAPLLQETLEMGDQVWSKLDEVEARLVRWGRMQDLLSYQIEQLDVRPLWKNVKQQRARTLAVRQTIFAAPPGTRPHDGAASPRYFRAQATLNSEEQRLVDWLGRTESEAEEEATIPPEEVGRPPPFEELQAWAAATAPDKEKKKRTKTWWWPFGQKDPASDDETTGTQSATVVEER</sequence>
<feature type="region of interest" description="Disordered" evidence="1">
    <location>
        <begin position="838"/>
        <end position="880"/>
    </location>
</feature>
<dbReference type="EMBL" id="BPWL01000002">
    <property type="protein sequence ID" value="GJJ07467.1"/>
    <property type="molecule type" value="Genomic_DNA"/>
</dbReference>
<dbReference type="Proteomes" id="UP001050691">
    <property type="component" value="Unassembled WGS sequence"/>
</dbReference>
<name>A0AAV5A208_9AGAM</name>
<gene>
    <name evidence="3" type="ORF">Clacol_001669</name>
</gene>
<evidence type="ECO:0000313" key="4">
    <source>
        <dbReference type="Proteomes" id="UP001050691"/>
    </source>
</evidence>
<protein>
    <recommendedName>
        <fullName evidence="2">STB6-like N-terminal domain-containing protein</fullName>
    </recommendedName>
</protein>
<comment type="caution">
    <text evidence="3">The sequence shown here is derived from an EMBL/GenBank/DDBJ whole genome shotgun (WGS) entry which is preliminary data.</text>
</comment>
<feature type="compositionally biased region" description="Polar residues" evidence="1">
    <location>
        <begin position="524"/>
        <end position="535"/>
    </location>
</feature>
<evidence type="ECO:0000259" key="2">
    <source>
        <dbReference type="Pfam" id="PF25995"/>
    </source>
</evidence>
<feature type="compositionally biased region" description="Polar residues" evidence="1">
    <location>
        <begin position="869"/>
        <end position="880"/>
    </location>
</feature>
<evidence type="ECO:0000256" key="1">
    <source>
        <dbReference type="SAM" id="MobiDB-lite"/>
    </source>
</evidence>
<feature type="compositionally biased region" description="Basic and acidic residues" evidence="1">
    <location>
        <begin position="609"/>
        <end position="625"/>
    </location>
</feature>
<feature type="region of interest" description="Disordered" evidence="1">
    <location>
        <begin position="575"/>
        <end position="629"/>
    </location>
</feature>
<dbReference type="InterPro" id="IPR038919">
    <property type="entry name" value="STB2/STB2"/>
</dbReference>
<proteinExistence type="predicted"/>
<feature type="region of interest" description="Disordered" evidence="1">
    <location>
        <begin position="49"/>
        <end position="81"/>
    </location>
</feature>
<dbReference type="InterPro" id="IPR059025">
    <property type="entry name" value="STB6_N"/>
</dbReference>
<reference evidence="3" key="1">
    <citation type="submission" date="2021-10" db="EMBL/GenBank/DDBJ databases">
        <title>De novo Genome Assembly of Clathrus columnatus (Basidiomycota, Fungi) Using Illumina and Nanopore Sequence Data.</title>
        <authorList>
            <person name="Ogiso-Tanaka E."/>
            <person name="Itagaki H."/>
            <person name="Hosoya T."/>
            <person name="Hosaka K."/>
        </authorList>
    </citation>
    <scope>NUCLEOTIDE SEQUENCE</scope>
    <source>
        <strain evidence="3">MO-923</strain>
    </source>
</reference>